<organism evidence="1 2">
    <name type="scientific">Cohnella hongkongensis</name>
    <dbReference type="NCBI Taxonomy" id="178337"/>
    <lineage>
        <taxon>Bacteria</taxon>
        <taxon>Bacillati</taxon>
        <taxon>Bacillota</taxon>
        <taxon>Bacilli</taxon>
        <taxon>Bacillales</taxon>
        <taxon>Paenibacillaceae</taxon>
        <taxon>Cohnella</taxon>
    </lineage>
</organism>
<dbReference type="Gene3D" id="3.40.30.10">
    <property type="entry name" value="Glutaredoxin"/>
    <property type="match status" value="1"/>
</dbReference>
<gene>
    <name evidence="1" type="ORF">ACFO3S_18620</name>
</gene>
<evidence type="ECO:0000313" key="1">
    <source>
        <dbReference type="EMBL" id="MFC4600265.1"/>
    </source>
</evidence>
<proteinExistence type="predicted"/>
<dbReference type="Proteomes" id="UP001596028">
    <property type="component" value="Unassembled WGS sequence"/>
</dbReference>
<comment type="caution">
    <text evidence="1">The sequence shown here is derived from an EMBL/GenBank/DDBJ whole genome shotgun (WGS) entry which is preliminary data.</text>
</comment>
<protein>
    <submittedName>
        <fullName evidence="1">Uncharacterized protein</fullName>
    </submittedName>
</protein>
<dbReference type="SUPFAM" id="SSF52833">
    <property type="entry name" value="Thioredoxin-like"/>
    <property type="match status" value="1"/>
</dbReference>
<sequence length="221" mass="25639">MSVSVKKLILFTVSACPIGRTMHTVINELLDRQKDLAYERVYLDINHEETNRYRVKVNPTTIFLDGNDVEVYRMEGFKETDEIRLLIRQVEEGLLRTEAPHEENREITETYTIYLFKNGNPVPVETTVINKTSVKAPRITAIQQLLLSRSEGFDNPFPIDTSLDQVSFHHDTCVITFRSTTEVRKHDVDRMKRLLVCTMRAYGISEIKVEWTSMEKRNSGV</sequence>
<name>A0ABV9FGX8_9BACL</name>
<evidence type="ECO:0000313" key="2">
    <source>
        <dbReference type="Proteomes" id="UP001596028"/>
    </source>
</evidence>
<reference evidence="2" key="1">
    <citation type="journal article" date="2019" name="Int. J. Syst. Evol. Microbiol.">
        <title>The Global Catalogue of Microorganisms (GCM) 10K type strain sequencing project: providing services to taxonomists for standard genome sequencing and annotation.</title>
        <authorList>
            <consortium name="The Broad Institute Genomics Platform"/>
            <consortium name="The Broad Institute Genome Sequencing Center for Infectious Disease"/>
            <person name="Wu L."/>
            <person name="Ma J."/>
        </authorList>
    </citation>
    <scope>NUCLEOTIDE SEQUENCE [LARGE SCALE GENOMIC DNA]</scope>
    <source>
        <strain evidence="2">CCUG 49571</strain>
    </source>
</reference>
<accession>A0ABV9FGX8</accession>
<dbReference type="RefSeq" id="WP_378099189.1">
    <property type="nucleotide sequence ID" value="NZ_JBHSEP010000015.1"/>
</dbReference>
<keyword evidence="2" id="KW-1185">Reference proteome</keyword>
<dbReference type="EMBL" id="JBHSEP010000015">
    <property type="protein sequence ID" value="MFC4600265.1"/>
    <property type="molecule type" value="Genomic_DNA"/>
</dbReference>
<dbReference type="InterPro" id="IPR036249">
    <property type="entry name" value="Thioredoxin-like_sf"/>
</dbReference>